<dbReference type="Proteomes" id="UP001515480">
    <property type="component" value="Unassembled WGS sequence"/>
</dbReference>
<feature type="compositionally biased region" description="Gly residues" evidence="1">
    <location>
        <begin position="85"/>
        <end position="140"/>
    </location>
</feature>
<feature type="compositionally biased region" description="Basic and acidic residues" evidence="1">
    <location>
        <begin position="141"/>
        <end position="160"/>
    </location>
</feature>
<dbReference type="EMBL" id="JBGBPQ010000019">
    <property type="protein sequence ID" value="KAL1504567.1"/>
    <property type="molecule type" value="Genomic_DNA"/>
</dbReference>
<feature type="region of interest" description="Disordered" evidence="1">
    <location>
        <begin position="1"/>
        <end position="331"/>
    </location>
</feature>
<feature type="compositionally biased region" description="Basic and acidic residues" evidence="1">
    <location>
        <begin position="176"/>
        <end position="195"/>
    </location>
</feature>
<feature type="compositionally biased region" description="Low complexity" evidence="1">
    <location>
        <begin position="285"/>
        <end position="297"/>
    </location>
</feature>
<keyword evidence="3" id="KW-1185">Reference proteome</keyword>
<accession>A0AB34IQU1</accession>
<evidence type="ECO:0000313" key="2">
    <source>
        <dbReference type="EMBL" id="KAL1504567.1"/>
    </source>
</evidence>
<comment type="caution">
    <text evidence="2">The sequence shown here is derived from an EMBL/GenBank/DDBJ whole genome shotgun (WGS) entry which is preliminary data.</text>
</comment>
<sequence length="331" mass="34067">MGKKKGKTMSLSEFTGDVAASNELPTAPREDSSYDDYPRGSDRFERRGREGDRYDRGPRMFEDEEGNRHEIVSEADTVSSWRTGGAAGGGSSFAGGDRFGGGGGGDRYGGGGGDRYGGGGGDRFGGGGGDRFGGGGGDRQGGGERGGDRYGSGDRERYERSTAFNPRGLNMPTPAPEERETTRMGGDRGPDRSGVADRGGGGGGFVDRPFERGSGFVPRGACDAGGGGGGERSARPVIERPAMDDRPLERGSGFVPRDAGDRSLPAGGPAPERRKLQLAPRTKPIEPAAAAPITAKTDPFGGAKPVATKPIEDGVDGLKLASAPPGTPIAR</sequence>
<dbReference type="AlphaFoldDB" id="A0AB34IQU1"/>
<gene>
    <name evidence="2" type="ORF">AB1Y20_008353</name>
</gene>
<reference evidence="2 3" key="1">
    <citation type="journal article" date="2024" name="Science">
        <title>Giant polyketide synthase enzymes in the biosynthesis of giant marine polyether toxins.</title>
        <authorList>
            <person name="Fallon T.R."/>
            <person name="Shende V.V."/>
            <person name="Wierzbicki I.H."/>
            <person name="Pendleton A.L."/>
            <person name="Watervoot N.F."/>
            <person name="Auber R.P."/>
            <person name="Gonzalez D.J."/>
            <person name="Wisecaver J.H."/>
            <person name="Moore B.S."/>
        </authorList>
    </citation>
    <scope>NUCLEOTIDE SEQUENCE [LARGE SCALE GENOMIC DNA]</scope>
    <source>
        <strain evidence="2 3">12B1</strain>
    </source>
</reference>
<name>A0AB34IQU1_PRYPA</name>
<evidence type="ECO:0000256" key="1">
    <source>
        <dbReference type="SAM" id="MobiDB-lite"/>
    </source>
</evidence>
<evidence type="ECO:0000313" key="3">
    <source>
        <dbReference type="Proteomes" id="UP001515480"/>
    </source>
</evidence>
<protein>
    <submittedName>
        <fullName evidence="2">Uncharacterized protein</fullName>
    </submittedName>
</protein>
<feature type="compositionally biased region" description="Basic and acidic residues" evidence="1">
    <location>
        <begin position="28"/>
        <end position="72"/>
    </location>
</feature>
<proteinExistence type="predicted"/>
<organism evidence="2 3">
    <name type="scientific">Prymnesium parvum</name>
    <name type="common">Toxic golden alga</name>
    <dbReference type="NCBI Taxonomy" id="97485"/>
    <lineage>
        <taxon>Eukaryota</taxon>
        <taxon>Haptista</taxon>
        <taxon>Haptophyta</taxon>
        <taxon>Prymnesiophyceae</taxon>
        <taxon>Prymnesiales</taxon>
        <taxon>Prymnesiaceae</taxon>
        <taxon>Prymnesium</taxon>
    </lineage>
</organism>
<feature type="compositionally biased region" description="Basic and acidic residues" evidence="1">
    <location>
        <begin position="232"/>
        <end position="249"/>
    </location>
</feature>